<dbReference type="AlphaFoldDB" id="A0AB34G4G1"/>
<feature type="region of interest" description="Disordered" evidence="2">
    <location>
        <begin position="140"/>
        <end position="200"/>
    </location>
</feature>
<evidence type="ECO:0000256" key="1">
    <source>
        <dbReference type="ARBA" id="ARBA00023242"/>
    </source>
</evidence>
<dbReference type="Gene3D" id="4.10.240.10">
    <property type="entry name" value="Zn(2)-C6 fungal-type DNA-binding domain"/>
    <property type="match status" value="1"/>
</dbReference>
<dbReference type="Proteomes" id="UP001163105">
    <property type="component" value="Unassembled WGS sequence"/>
</dbReference>
<dbReference type="CDD" id="cd12148">
    <property type="entry name" value="fungal_TF_MHR"/>
    <property type="match status" value="1"/>
</dbReference>
<dbReference type="GO" id="GO:0000981">
    <property type="term" value="F:DNA-binding transcription factor activity, RNA polymerase II-specific"/>
    <property type="evidence" value="ECO:0007669"/>
    <property type="project" value="InterPro"/>
</dbReference>
<evidence type="ECO:0000259" key="3">
    <source>
        <dbReference type="PROSITE" id="PS50048"/>
    </source>
</evidence>
<name>A0AB34G4G1_9HYPO</name>
<dbReference type="GO" id="GO:0045944">
    <property type="term" value="P:positive regulation of transcription by RNA polymerase II"/>
    <property type="evidence" value="ECO:0007669"/>
    <property type="project" value="TreeGrafter"/>
</dbReference>
<feature type="compositionally biased region" description="Acidic residues" evidence="2">
    <location>
        <begin position="153"/>
        <end position="163"/>
    </location>
</feature>
<feature type="region of interest" description="Disordered" evidence="2">
    <location>
        <begin position="1"/>
        <end position="28"/>
    </location>
</feature>
<sequence>MPPRKRATVAGADPSKRRDDEQPSAAKRQRVSLACDGCRAAREKCDGARPQCRTCLSQSRTCSYTPASKKRGVQTGYLRAVELSLAWLLEQVPGSEETLIQLLSQNIGTGGAAVIISKDHLSNRLHRRWTKSRVHREIGRLLSDGSVQATDPSPEETGSDTEQDSPTWLKPGESTSKSTFYSTSPQSRNPPLTSAGDVRATEQWPTLPSNWQRLIEIYVAYTHCWLPVSNKQDLLVIATEYFTRAGSVAPSRGEGAQSRYAELWAVLSVASFQDAQSLTASTDLGHTPATIFSIARTFLPLEDGPFDLPSTRAILLHALVLIGRGNHFAASLLVVRAARVLTYLQSEEASSSAVSQYRPLIDVCFIFDAVISACLRQPLETVHGTKHAPSFTTTHPADAKSSEPWVPVHGFGDTSITHDMARPPETQPSSTLSQLHQFAHILAGISDPRSSHPPGQHASPDDLVRCLQPQFSFCNSVISGGSTPMIPSAYLVKVMFLATTIQLVPGHRSSLLSTILEVVEASITNFGACGTPPLVGALLRLVQSRGTVDMHTTERQRWTLALSTLHAVWAQGAGDRSRVNYSPTTMRPESEFSDDVGRVGSFTQHRWDSERLGTAGQGSPADHTMQGYRLFPTDTGRSVDSNPPQAALDQFASPNQPGLRAVRPDQRSSGHIQEMLPGTGQPGSVFSAQDALNQTIDYDAILEELGTLDYTDSIGMDPQFMVNLGFAPGCDLGEMFQGDFGS</sequence>
<keyword evidence="5" id="KW-1185">Reference proteome</keyword>
<feature type="compositionally biased region" description="Polar residues" evidence="2">
    <location>
        <begin position="173"/>
        <end position="192"/>
    </location>
</feature>
<evidence type="ECO:0000313" key="5">
    <source>
        <dbReference type="Proteomes" id="UP001163105"/>
    </source>
</evidence>
<gene>
    <name evidence="4" type="ORF">O9K51_03528</name>
</gene>
<evidence type="ECO:0000313" key="4">
    <source>
        <dbReference type="EMBL" id="KAJ6445125.1"/>
    </source>
</evidence>
<comment type="caution">
    <text evidence="4">The sequence shown here is derived from an EMBL/GenBank/DDBJ whole genome shotgun (WGS) entry which is preliminary data.</text>
</comment>
<dbReference type="CDD" id="cd00067">
    <property type="entry name" value="GAL4"/>
    <property type="match status" value="1"/>
</dbReference>
<dbReference type="InterPro" id="IPR001138">
    <property type="entry name" value="Zn2Cys6_DnaBD"/>
</dbReference>
<dbReference type="SMART" id="SM00066">
    <property type="entry name" value="GAL4"/>
    <property type="match status" value="1"/>
</dbReference>
<dbReference type="InterPro" id="IPR036864">
    <property type="entry name" value="Zn2-C6_fun-type_DNA-bd_sf"/>
</dbReference>
<keyword evidence="1" id="KW-0539">Nucleus</keyword>
<evidence type="ECO:0000256" key="2">
    <source>
        <dbReference type="SAM" id="MobiDB-lite"/>
    </source>
</evidence>
<organism evidence="4 5">
    <name type="scientific">Purpureocillium lavendulum</name>
    <dbReference type="NCBI Taxonomy" id="1247861"/>
    <lineage>
        <taxon>Eukaryota</taxon>
        <taxon>Fungi</taxon>
        <taxon>Dikarya</taxon>
        <taxon>Ascomycota</taxon>
        <taxon>Pezizomycotina</taxon>
        <taxon>Sordariomycetes</taxon>
        <taxon>Hypocreomycetidae</taxon>
        <taxon>Hypocreales</taxon>
        <taxon>Ophiocordycipitaceae</taxon>
        <taxon>Purpureocillium</taxon>
    </lineage>
</organism>
<dbReference type="PANTHER" id="PTHR47655">
    <property type="entry name" value="QUINIC ACID UTILIZATION ACTIVATOR"/>
    <property type="match status" value="1"/>
</dbReference>
<dbReference type="EMBL" id="JAQHRD010000002">
    <property type="protein sequence ID" value="KAJ6445125.1"/>
    <property type="molecule type" value="Genomic_DNA"/>
</dbReference>
<dbReference type="SUPFAM" id="SSF57701">
    <property type="entry name" value="Zn2/Cys6 DNA-binding domain"/>
    <property type="match status" value="1"/>
</dbReference>
<dbReference type="PANTHER" id="PTHR47655:SF2">
    <property type="entry name" value="QUINIC ACID UTILIZATION ACTIVATOR"/>
    <property type="match status" value="1"/>
</dbReference>
<feature type="domain" description="Zn(2)-C6 fungal-type" evidence="3">
    <location>
        <begin position="34"/>
        <end position="64"/>
    </location>
</feature>
<dbReference type="PROSITE" id="PS50048">
    <property type="entry name" value="ZN2_CY6_FUNGAL_2"/>
    <property type="match status" value="1"/>
</dbReference>
<protein>
    <submittedName>
        <fullName evidence="4">Arginine deiminase type-3</fullName>
    </submittedName>
</protein>
<dbReference type="Pfam" id="PF00172">
    <property type="entry name" value="Zn_clus"/>
    <property type="match status" value="1"/>
</dbReference>
<dbReference type="InterPro" id="IPR052783">
    <property type="entry name" value="Metabolic/Drug-Res_Regulator"/>
</dbReference>
<reference evidence="4" key="1">
    <citation type="submission" date="2023-01" db="EMBL/GenBank/DDBJ databases">
        <title>The growth and conidiation of Purpureocillium lavendulum are regulated by nitrogen source and histone H3K14 acetylation.</title>
        <authorList>
            <person name="Tang P."/>
            <person name="Han J."/>
            <person name="Zhang C."/>
            <person name="Tang P."/>
            <person name="Qi F."/>
            <person name="Zhang K."/>
            <person name="Liang L."/>
        </authorList>
    </citation>
    <scope>NUCLEOTIDE SEQUENCE</scope>
    <source>
        <strain evidence="4">YMF1.00683</strain>
    </source>
</reference>
<proteinExistence type="predicted"/>
<dbReference type="GO" id="GO:0008270">
    <property type="term" value="F:zinc ion binding"/>
    <property type="evidence" value="ECO:0007669"/>
    <property type="project" value="InterPro"/>
</dbReference>
<dbReference type="PROSITE" id="PS00463">
    <property type="entry name" value="ZN2_CY6_FUNGAL_1"/>
    <property type="match status" value="1"/>
</dbReference>
<accession>A0AB34G4G1</accession>